<organism evidence="17">
    <name type="scientific">Caenorhabditis brenneri</name>
    <name type="common">Nematode worm</name>
    <dbReference type="NCBI Taxonomy" id="135651"/>
    <lineage>
        <taxon>Eukaryota</taxon>
        <taxon>Metazoa</taxon>
        <taxon>Ecdysozoa</taxon>
        <taxon>Nematoda</taxon>
        <taxon>Chromadorea</taxon>
        <taxon>Rhabditida</taxon>
        <taxon>Rhabditina</taxon>
        <taxon>Rhabditomorpha</taxon>
        <taxon>Rhabditoidea</taxon>
        <taxon>Rhabditidae</taxon>
        <taxon>Peloderinae</taxon>
        <taxon>Caenorhabditis</taxon>
    </lineage>
</organism>
<dbReference type="FunFam" id="1.10.510.10:FF:000768">
    <property type="entry name" value="Non-specific serine/threonine protein kinase"/>
    <property type="match status" value="1"/>
</dbReference>
<evidence type="ECO:0000256" key="11">
    <source>
        <dbReference type="ARBA" id="ARBA00047899"/>
    </source>
</evidence>
<dbReference type="Proteomes" id="UP000008068">
    <property type="component" value="Unassembled WGS sequence"/>
</dbReference>
<feature type="region of interest" description="Disordered" evidence="13">
    <location>
        <begin position="144"/>
        <end position="213"/>
    </location>
</feature>
<keyword evidence="4" id="KW-0723">Serine/threonine-protein kinase</keyword>
<reference evidence="17" key="1">
    <citation type="submission" date="2011-07" db="EMBL/GenBank/DDBJ databases">
        <authorList>
            <consortium name="Caenorhabditis brenneri Sequencing and Analysis Consortium"/>
            <person name="Wilson R.K."/>
        </authorList>
    </citation>
    <scope>NUCLEOTIDE SEQUENCE [LARGE SCALE GENOMIC DNA]</scope>
    <source>
        <strain evidence="17">PB2801</strain>
    </source>
</reference>
<dbReference type="InterPro" id="IPR011009">
    <property type="entry name" value="Kinase-like_dom_sf"/>
</dbReference>
<evidence type="ECO:0000256" key="10">
    <source>
        <dbReference type="ARBA" id="ARBA00022842"/>
    </source>
</evidence>
<dbReference type="STRING" id="135651.G0N8G4"/>
<evidence type="ECO:0000256" key="7">
    <source>
        <dbReference type="ARBA" id="ARBA00022741"/>
    </source>
</evidence>
<keyword evidence="7" id="KW-0547">Nucleotide-binding</keyword>
<feature type="compositionally biased region" description="Polar residues" evidence="13">
    <location>
        <begin position="184"/>
        <end position="210"/>
    </location>
</feature>
<evidence type="ECO:0000259" key="14">
    <source>
        <dbReference type="PROSITE" id="PS50011"/>
    </source>
</evidence>
<dbReference type="eggNOG" id="KOG0578">
    <property type="taxonomic scope" value="Eukaryota"/>
</dbReference>
<dbReference type="GO" id="GO:0106310">
    <property type="term" value="F:protein serine kinase activity"/>
    <property type="evidence" value="ECO:0007669"/>
    <property type="project" value="RHEA"/>
</dbReference>
<evidence type="ECO:0000256" key="6">
    <source>
        <dbReference type="ARBA" id="ARBA00022723"/>
    </source>
</evidence>
<dbReference type="OMA" id="YPMYPAS"/>
<dbReference type="InterPro" id="IPR033923">
    <property type="entry name" value="PAK_BD"/>
</dbReference>
<keyword evidence="5" id="KW-0808">Transferase</keyword>
<dbReference type="SMART" id="SM00285">
    <property type="entry name" value="PBD"/>
    <property type="match status" value="1"/>
</dbReference>
<dbReference type="PROSITE" id="PS50108">
    <property type="entry name" value="CRIB"/>
    <property type="match status" value="1"/>
</dbReference>
<dbReference type="Gene3D" id="3.90.810.10">
    <property type="entry name" value="CRIB domain"/>
    <property type="match status" value="1"/>
</dbReference>
<dbReference type="EMBL" id="GL379850">
    <property type="protein sequence ID" value="EGT55251.1"/>
    <property type="molecule type" value="Genomic_DNA"/>
</dbReference>
<dbReference type="OrthoDB" id="1022360at2759"/>
<evidence type="ECO:0000256" key="8">
    <source>
        <dbReference type="ARBA" id="ARBA00022777"/>
    </source>
</evidence>
<dbReference type="GO" id="GO:0004674">
    <property type="term" value="F:protein serine/threonine kinase activity"/>
    <property type="evidence" value="ECO:0007669"/>
    <property type="project" value="UniProtKB-KW"/>
</dbReference>
<protein>
    <recommendedName>
        <fullName evidence="3">non-specific serine/threonine protein kinase</fullName>
        <ecNumber evidence="3">2.7.11.1</ecNumber>
    </recommendedName>
</protein>
<evidence type="ECO:0000256" key="2">
    <source>
        <dbReference type="ARBA" id="ARBA00008874"/>
    </source>
</evidence>
<dbReference type="Gene3D" id="1.10.510.10">
    <property type="entry name" value="Transferase(Phosphotransferase) domain 1"/>
    <property type="match status" value="1"/>
</dbReference>
<dbReference type="EC" id="2.7.11.1" evidence="3"/>
<feature type="domain" description="Protein kinase" evidence="14">
    <location>
        <begin position="233"/>
        <end position="484"/>
    </location>
</feature>
<evidence type="ECO:0000256" key="12">
    <source>
        <dbReference type="ARBA" id="ARBA00048679"/>
    </source>
</evidence>
<dbReference type="HOGENOM" id="CLU_000288_26_6_1"/>
<name>G0N8G4_CAEBE</name>
<dbReference type="FunCoup" id="G0N8G4">
    <property type="interactions" value="2871"/>
</dbReference>
<comment type="catalytic activity">
    <reaction evidence="11">
        <text>L-threonyl-[protein] + ATP = O-phospho-L-threonyl-[protein] + ADP + H(+)</text>
        <dbReference type="Rhea" id="RHEA:46608"/>
        <dbReference type="Rhea" id="RHEA-COMP:11060"/>
        <dbReference type="Rhea" id="RHEA-COMP:11605"/>
        <dbReference type="ChEBI" id="CHEBI:15378"/>
        <dbReference type="ChEBI" id="CHEBI:30013"/>
        <dbReference type="ChEBI" id="CHEBI:30616"/>
        <dbReference type="ChEBI" id="CHEBI:61977"/>
        <dbReference type="ChEBI" id="CHEBI:456216"/>
        <dbReference type="EC" id="2.7.11.1"/>
    </reaction>
</comment>
<feature type="domain" description="CRIB" evidence="15">
    <location>
        <begin position="16"/>
        <end position="29"/>
    </location>
</feature>
<comment type="catalytic activity">
    <reaction evidence="12">
        <text>L-seryl-[protein] + ATP = O-phospho-L-seryl-[protein] + ADP + H(+)</text>
        <dbReference type="Rhea" id="RHEA:17989"/>
        <dbReference type="Rhea" id="RHEA-COMP:9863"/>
        <dbReference type="Rhea" id="RHEA-COMP:11604"/>
        <dbReference type="ChEBI" id="CHEBI:15378"/>
        <dbReference type="ChEBI" id="CHEBI:29999"/>
        <dbReference type="ChEBI" id="CHEBI:30616"/>
        <dbReference type="ChEBI" id="CHEBI:83421"/>
        <dbReference type="ChEBI" id="CHEBI:456216"/>
        <dbReference type="EC" id="2.7.11.1"/>
    </reaction>
</comment>
<comment type="cofactor">
    <cofactor evidence="1">
        <name>Mg(2+)</name>
        <dbReference type="ChEBI" id="CHEBI:18420"/>
    </cofactor>
</comment>
<evidence type="ECO:0000256" key="1">
    <source>
        <dbReference type="ARBA" id="ARBA00001946"/>
    </source>
</evidence>
<dbReference type="FunFam" id="3.30.200.20:FF:000705">
    <property type="entry name" value="Non-specific serine/threonine protein kinase"/>
    <property type="match status" value="1"/>
</dbReference>
<evidence type="ECO:0000256" key="4">
    <source>
        <dbReference type="ARBA" id="ARBA00022527"/>
    </source>
</evidence>
<dbReference type="Pfam" id="PF00069">
    <property type="entry name" value="Pkinase"/>
    <property type="match status" value="1"/>
</dbReference>
<dbReference type="InterPro" id="IPR000095">
    <property type="entry name" value="CRIB_dom"/>
</dbReference>
<evidence type="ECO:0000256" key="5">
    <source>
        <dbReference type="ARBA" id="ARBA00022679"/>
    </source>
</evidence>
<dbReference type="CDD" id="cd01093">
    <property type="entry name" value="CRIB_PAK_like"/>
    <property type="match status" value="1"/>
</dbReference>
<dbReference type="GO" id="GO:0046872">
    <property type="term" value="F:metal ion binding"/>
    <property type="evidence" value="ECO:0007669"/>
    <property type="project" value="UniProtKB-KW"/>
</dbReference>
<proteinExistence type="inferred from homology"/>
<keyword evidence="10" id="KW-0460">Magnesium</keyword>
<dbReference type="PANTHER" id="PTHR45832">
    <property type="entry name" value="SERINE/THREONINE-PROTEIN KINASE SAMKA-RELATED-RELATED"/>
    <property type="match status" value="1"/>
</dbReference>
<dbReference type="PROSITE" id="PS50011">
    <property type="entry name" value="PROTEIN_KINASE_DOM"/>
    <property type="match status" value="1"/>
</dbReference>
<dbReference type="PANTHER" id="PTHR45832:SF8">
    <property type="entry name" value="PROTEIN KINASE DOMAIN-CONTAINING PROTEIN"/>
    <property type="match status" value="1"/>
</dbReference>
<dbReference type="InterPro" id="IPR036936">
    <property type="entry name" value="CRIB_dom_sf"/>
</dbReference>
<evidence type="ECO:0000256" key="9">
    <source>
        <dbReference type="ARBA" id="ARBA00022840"/>
    </source>
</evidence>
<evidence type="ECO:0000256" key="3">
    <source>
        <dbReference type="ARBA" id="ARBA00012513"/>
    </source>
</evidence>
<comment type="similarity">
    <text evidence="2">Belongs to the protein kinase superfamily. STE Ser/Thr protein kinase family. STE20 subfamily.</text>
</comment>
<evidence type="ECO:0000259" key="15">
    <source>
        <dbReference type="PROSITE" id="PS50108"/>
    </source>
</evidence>
<keyword evidence="8" id="KW-0418">Kinase</keyword>
<dbReference type="InterPro" id="IPR051931">
    <property type="entry name" value="PAK3-like"/>
</dbReference>
<accession>G0N8G4</accession>
<evidence type="ECO:0000313" key="17">
    <source>
        <dbReference type="Proteomes" id="UP000008068"/>
    </source>
</evidence>
<evidence type="ECO:0000313" key="16">
    <source>
        <dbReference type="EMBL" id="EGT55251.1"/>
    </source>
</evidence>
<keyword evidence="9" id="KW-0067">ATP-binding</keyword>
<evidence type="ECO:0000256" key="13">
    <source>
        <dbReference type="SAM" id="MobiDB-lite"/>
    </source>
</evidence>
<dbReference type="GO" id="GO:0005524">
    <property type="term" value="F:ATP binding"/>
    <property type="evidence" value="ECO:0007669"/>
    <property type="project" value="UniProtKB-KW"/>
</dbReference>
<dbReference type="InterPro" id="IPR000719">
    <property type="entry name" value="Prot_kinase_dom"/>
</dbReference>
<keyword evidence="17" id="KW-1185">Reference proteome</keyword>
<dbReference type="Pfam" id="PF00786">
    <property type="entry name" value="PBD"/>
    <property type="match status" value="1"/>
</dbReference>
<keyword evidence="6" id="KW-0479">Metal-binding</keyword>
<sequence length="523" mass="58837">MNRTFSLRRKVKKSEISTPSNFEHRIHAGFDARTGTYTGLPKQWQALLGPPRSISRPKPMVDPSCITPVDVAELKTVIRGPSSRYNSPLPFGVTNSPLPSVARSNSLRISATASPVVNVSATRQSFRPSLPPVSQRGYPFNDPSYAPLPLRNQRPPTTTTTTFGVESPRQSHHQITTIVAPPSRTMTPQMQPKLPSTPQTVRQQPKSTEGVSDEEFRNALRFVVDSTDPRSDLTDYKQIGEGSTGVVDAAYKISTKQIVAVKRMNLKKQQRRELLFNEVSILRQYQHPNIVRFFSSHLVDDDLWVVMEFMEGGSLTDIVTATRMTEPQIATISRQVLSALDFLHARKVIHRDIKSDSILLKRDGTVKLSDFGFCGQLSEEVPRRRSLVGTPYWTAAEVIAREPYDTRADIWSFGVMLIEMVEGEPPFFNDQPFQAMKRIRDEPEARFSRHAKVSLELTDLLSHCIVKDINQRWSSKDLLHHRFFTKAQHSSSIAPLLLQLQGNTINGNVPSAHHSTQISTVIQ</sequence>
<dbReference type="AlphaFoldDB" id="G0N8G4"/>
<gene>
    <name evidence="16" type="ORF">CAEBREN_00370</name>
</gene>
<dbReference type="SUPFAM" id="SSF56112">
    <property type="entry name" value="Protein kinase-like (PK-like)"/>
    <property type="match status" value="1"/>
</dbReference>
<dbReference type="InParanoid" id="G0N8G4"/>
<dbReference type="Gene3D" id="3.30.200.20">
    <property type="entry name" value="Phosphorylase Kinase, domain 1"/>
    <property type="match status" value="1"/>
</dbReference>